<comment type="pathway">
    <text evidence="3">Protein modification; protein sumoylation.</text>
</comment>
<keyword evidence="11" id="KW-1185">Reference proteome</keyword>
<protein>
    <recommendedName>
        <fullName evidence="8">Ubiquitin-like 1-activating enzyme E1A</fullName>
    </recommendedName>
</protein>
<keyword evidence="6" id="KW-0833">Ubl conjugation pathway</keyword>
<feature type="domain" description="THIF-type NAD/FAD binding fold" evidence="9">
    <location>
        <begin position="15"/>
        <end position="338"/>
    </location>
</feature>
<dbReference type="Proteomes" id="UP001497383">
    <property type="component" value="Chromosome 2"/>
</dbReference>
<dbReference type="PANTHER" id="PTHR10953">
    <property type="entry name" value="UBIQUITIN-ACTIVATING ENZYME E1"/>
    <property type="match status" value="1"/>
</dbReference>
<evidence type="ECO:0000256" key="1">
    <source>
        <dbReference type="ARBA" id="ARBA00004123"/>
    </source>
</evidence>
<organism evidence="10 11">
    <name type="scientific">Lodderomyces beijingensis</name>
    <dbReference type="NCBI Taxonomy" id="1775926"/>
    <lineage>
        <taxon>Eukaryota</taxon>
        <taxon>Fungi</taxon>
        <taxon>Dikarya</taxon>
        <taxon>Ascomycota</taxon>
        <taxon>Saccharomycotina</taxon>
        <taxon>Pichiomycetes</taxon>
        <taxon>Debaryomycetaceae</taxon>
        <taxon>Candida/Lodderomyces clade</taxon>
        <taxon>Lodderomyces</taxon>
    </lineage>
</organism>
<dbReference type="Gene3D" id="3.40.50.720">
    <property type="entry name" value="NAD(P)-binding Rossmann-like Domain"/>
    <property type="match status" value="1"/>
</dbReference>
<dbReference type="SUPFAM" id="SSF69572">
    <property type="entry name" value="Activating enzymes of the ubiquitin-like proteins"/>
    <property type="match status" value="1"/>
</dbReference>
<keyword evidence="7" id="KW-0539">Nucleus</keyword>
<gene>
    <name evidence="10" type="ORF">LODBEIA_P19560</name>
</gene>
<comment type="similarity">
    <text evidence="4">Belongs to the ubiquitin-activating E1 family.</text>
</comment>
<dbReference type="PANTHER" id="PTHR10953:SF162">
    <property type="entry name" value="SUMO-ACTIVATING ENZYME SUBUNIT 1"/>
    <property type="match status" value="1"/>
</dbReference>
<evidence type="ECO:0000256" key="2">
    <source>
        <dbReference type="ARBA" id="ARBA00004496"/>
    </source>
</evidence>
<evidence type="ECO:0000313" key="10">
    <source>
        <dbReference type="EMBL" id="CAK9437578.1"/>
    </source>
</evidence>
<proteinExistence type="inferred from homology"/>
<evidence type="ECO:0000256" key="6">
    <source>
        <dbReference type="ARBA" id="ARBA00022786"/>
    </source>
</evidence>
<dbReference type="InterPro" id="IPR000011">
    <property type="entry name" value="UBQ/SUMO-activ_enz_E1-like"/>
</dbReference>
<accession>A0ABP0ZJY6</accession>
<evidence type="ECO:0000256" key="5">
    <source>
        <dbReference type="ARBA" id="ARBA00022490"/>
    </source>
</evidence>
<evidence type="ECO:0000259" key="9">
    <source>
        <dbReference type="Pfam" id="PF00899"/>
    </source>
</evidence>
<keyword evidence="5" id="KW-0963">Cytoplasm</keyword>
<dbReference type="EMBL" id="OZ022406">
    <property type="protein sequence ID" value="CAK9437578.1"/>
    <property type="molecule type" value="Genomic_DNA"/>
</dbReference>
<evidence type="ECO:0000256" key="7">
    <source>
        <dbReference type="ARBA" id="ARBA00023242"/>
    </source>
</evidence>
<name>A0ABP0ZJY6_9ASCO</name>
<evidence type="ECO:0000256" key="4">
    <source>
        <dbReference type="ARBA" id="ARBA00005673"/>
    </source>
</evidence>
<comment type="subcellular location">
    <subcellularLocation>
        <location evidence="2">Cytoplasm</location>
    </subcellularLocation>
    <subcellularLocation>
        <location evidence="1">Nucleus</location>
    </subcellularLocation>
</comment>
<dbReference type="RefSeq" id="XP_066828894.1">
    <property type="nucleotide sequence ID" value="XM_066971901.1"/>
</dbReference>
<sequence>MSAKEELTADEIALYDRQIRLWGMATQLRLRSTKILVMNLGAVGTECVKNLVLGGLNSIEILDDSLVKVEDFTAQFFLPNDESIVGQLKLPLVYDKIKELNPRVDLKINTNSTQKLIRDHAYLAQFDLIVATELTKTEMIELGRITRELDKPLYVGGLHGLFGYIFVDLIEHHSSKQLGESSIPRQPNTELSRNKTILGLKRDAKTKTDLVEVQDVFAPIETIFTSKAITPQYVHRRAMKQITPLLLTFALLNLPPLASPEEVIDPARLKTEALQVCQDLNIDAKHLDEKYIELFSRQAYAEYSPTAAVLGGVIAQEVIRYLGKKESPVNNVLILDETVGRMPIYSM</sequence>
<dbReference type="InterPro" id="IPR000594">
    <property type="entry name" value="ThiF_NAD_FAD-bd"/>
</dbReference>
<dbReference type="GeneID" id="92207152"/>
<evidence type="ECO:0000313" key="11">
    <source>
        <dbReference type="Proteomes" id="UP001497383"/>
    </source>
</evidence>
<evidence type="ECO:0000256" key="8">
    <source>
        <dbReference type="ARBA" id="ARBA00044354"/>
    </source>
</evidence>
<dbReference type="InterPro" id="IPR035985">
    <property type="entry name" value="Ubiquitin-activating_enz"/>
</dbReference>
<evidence type="ECO:0000256" key="3">
    <source>
        <dbReference type="ARBA" id="ARBA00004718"/>
    </source>
</evidence>
<dbReference type="PRINTS" id="PR01849">
    <property type="entry name" value="UBIQUITINACT"/>
</dbReference>
<reference evidence="10 11" key="1">
    <citation type="submission" date="2024-03" db="EMBL/GenBank/DDBJ databases">
        <authorList>
            <person name="Brejova B."/>
        </authorList>
    </citation>
    <scope>NUCLEOTIDE SEQUENCE [LARGE SCALE GENOMIC DNA]</scope>
    <source>
        <strain evidence="10 11">CBS 14171</strain>
    </source>
</reference>
<dbReference type="Pfam" id="PF00899">
    <property type="entry name" value="ThiF"/>
    <property type="match status" value="1"/>
</dbReference>
<dbReference type="InterPro" id="IPR045886">
    <property type="entry name" value="ThiF/MoeB/HesA"/>
</dbReference>